<organism evidence="6 7">
    <name type="scientific">Nocardia niwae</name>
    <dbReference type="NCBI Taxonomy" id="626084"/>
    <lineage>
        <taxon>Bacteria</taxon>
        <taxon>Bacillati</taxon>
        <taxon>Actinomycetota</taxon>
        <taxon>Actinomycetes</taxon>
        <taxon>Mycobacteriales</taxon>
        <taxon>Nocardiaceae</taxon>
        <taxon>Nocardia</taxon>
    </lineage>
</organism>
<comment type="caution">
    <text evidence="6">The sequence shown here is derived from an EMBL/GenBank/DDBJ whole genome shotgun (WGS) entry which is preliminary data.</text>
</comment>
<dbReference type="PROSITE" id="PS00678">
    <property type="entry name" value="WD_REPEATS_1"/>
    <property type="match status" value="2"/>
</dbReference>
<dbReference type="InterPro" id="IPR035897">
    <property type="entry name" value="Toll_tir_struct_dom_sf"/>
</dbReference>
<keyword evidence="1 3" id="KW-0853">WD repeat</keyword>
<dbReference type="SMART" id="SM00255">
    <property type="entry name" value="TIR"/>
    <property type="match status" value="1"/>
</dbReference>
<dbReference type="Gene3D" id="3.40.50.10140">
    <property type="entry name" value="Toll/interleukin-1 receptor homology (TIR) domain"/>
    <property type="match status" value="1"/>
</dbReference>
<dbReference type="SUPFAM" id="SSF52200">
    <property type="entry name" value="Toll/Interleukin receptor TIR domain"/>
    <property type="match status" value="1"/>
</dbReference>
<dbReference type="Proteomes" id="UP001550535">
    <property type="component" value="Unassembled WGS sequence"/>
</dbReference>
<dbReference type="PRINTS" id="PR00320">
    <property type="entry name" value="GPROTEINBRPT"/>
</dbReference>
<evidence type="ECO:0000313" key="6">
    <source>
        <dbReference type="EMBL" id="MEU2121952.1"/>
    </source>
</evidence>
<dbReference type="InterPro" id="IPR000157">
    <property type="entry name" value="TIR_dom"/>
</dbReference>
<dbReference type="Gene3D" id="2.130.10.10">
    <property type="entry name" value="YVTN repeat-like/Quinoprotein amine dehydrogenase"/>
    <property type="match status" value="4"/>
</dbReference>
<dbReference type="SUPFAM" id="SSF50978">
    <property type="entry name" value="WD40 repeat-like"/>
    <property type="match status" value="1"/>
</dbReference>
<dbReference type="PROSITE" id="PS50294">
    <property type="entry name" value="WD_REPEATS_REGION"/>
    <property type="match status" value="2"/>
</dbReference>
<dbReference type="Pfam" id="PF00400">
    <property type="entry name" value="WD40"/>
    <property type="match status" value="6"/>
</dbReference>
<dbReference type="InterPro" id="IPR020472">
    <property type="entry name" value="WD40_PAC1"/>
</dbReference>
<dbReference type="InterPro" id="IPR001680">
    <property type="entry name" value="WD40_rpt"/>
</dbReference>
<feature type="repeat" description="WD" evidence="3">
    <location>
        <begin position="632"/>
        <end position="658"/>
    </location>
</feature>
<feature type="repeat" description="WD" evidence="3">
    <location>
        <begin position="412"/>
        <end position="445"/>
    </location>
</feature>
<dbReference type="PANTHER" id="PTHR22847:SF637">
    <property type="entry name" value="WD REPEAT DOMAIN 5B"/>
    <property type="match status" value="1"/>
</dbReference>
<dbReference type="EMBL" id="JBEYBR010000016">
    <property type="protein sequence ID" value="MEU2121952.1"/>
    <property type="molecule type" value="Genomic_DNA"/>
</dbReference>
<sequence>MADPRSRRHDYNAFISYSHDRDRMVATAVQQGLHRLARRWYRLRALRVFRDDTNLAANADLWATLELAIRQSEFFILLASPEAATSKGVGREVEFWKEIGGPENFLIVVAAGEIHWDERLGDFDRSRTTALPLQLDGWFRGEPLWVDLRDLGPRRLTLRDRAFRSAICKLAAPVHGRSPDDLDSADRRGLRLRRAALVTVILSTVATMVAVIFAGQQLREARNQSDIALSRQLAVDAAGVRPTRQNLARQLNVLAYRYAPTSQAWSGLLAAVADPRETYLGFTDSVAAIDPGRMLLATAGESQTVTLWDLTAADRSTALSRIALRFTYSAAFSPDGRLLATGSLDGTVRLWDISNAAAPIAVGQFVGPPVASLRFSPDGRTLAVGGQIRRDDWRVDLWSIADPAHPSRAGSITEAVSGVLSIAFGPDGRMLAVEAAGGAIRLWNVADPVAPAPGVVLSGGPEGVCAAEFGPDGRSLVAGGNDGRVAVWNFAGPAVPVIVKKHESPVCTTVFSRDGRRLVTASRDSARLWNTADLAKTYVEKVLDDGVDMVSGAVFTADGRDVVTTSFGGRVRAWRLHGPALTDLTDRAAAIAVRPDGRLLAVGGSQQVVLWDLVDVDRPVVTTALPVATGVALAFSPDGRTLATGGYDTSVILWDVSNPAAPLQLGTVQIHNSMIGLSASLSFDPTGTELAVGVPDGLEIFDVGDRTRPVPLGAIDSEFRINQVEAVERGLILIAGGDGSMSIVDATDPRSPRIVATYPDKNNRVSATTLSRDGRVLVFGDEDGRIRVFDLTHPEKARLTASIGGRAGLPTYAMALSSDATALAVGDNRSVRLFDLRDRSVPQELVTWSLAADLSDHLRVLRFDERGRVHAQYDAHPPMSWDTRPEELIPRICAQVTGPLWEGDWGLYLHGHPYRPPC</sequence>
<keyword evidence="7" id="KW-1185">Reference proteome</keyword>
<accession>A0ABV2X7T0</accession>
<protein>
    <submittedName>
        <fullName evidence="6">TIR domain-containing protein</fullName>
    </submittedName>
</protein>
<dbReference type="InterPro" id="IPR015943">
    <property type="entry name" value="WD40/YVTN_repeat-like_dom_sf"/>
</dbReference>
<dbReference type="PANTHER" id="PTHR22847">
    <property type="entry name" value="WD40 REPEAT PROTEIN"/>
    <property type="match status" value="1"/>
</dbReference>
<dbReference type="PROSITE" id="PS50104">
    <property type="entry name" value="TIR"/>
    <property type="match status" value="1"/>
</dbReference>
<gene>
    <name evidence="6" type="ORF">ABZ507_08955</name>
</gene>
<feature type="transmembrane region" description="Helical" evidence="4">
    <location>
        <begin position="195"/>
        <end position="215"/>
    </location>
</feature>
<evidence type="ECO:0000256" key="2">
    <source>
        <dbReference type="ARBA" id="ARBA00022737"/>
    </source>
</evidence>
<dbReference type="RefSeq" id="WP_357990658.1">
    <property type="nucleotide sequence ID" value="NZ_JBEYBR010000016.1"/>
</dbReference>
<dbReference type="PROSITE" id="PS50082">
    <property type="entry name" value="WD_REPEATS_2"/>
    <property type="match status" value="4"/>
</dbReference>
<feature type="domain" description="TIR" evidence="5">
    <location>
        <begin position="9"/>
        <end position="152"/>
    </location>
</feature>
<dbReference type="SUPFAM" id="SSF50998">
    <property type="entry name" value="Quinoprotein alcohol dehydrogenase-like"/>
    <property type="match status" value="1"/>
</dbReference>
<dbReference type="Pfam" id="PF13676">
    <property type="entry name" value="TIR_2"/>
    <property type="match status" value="1"/>
</dbReference>
<dbReference type="InterPro" id="IPR019775">
    <property type="entry name" value="WD40_repeat_CS"/>
</dbReference>
<evidence type="ECO:0000313" key="7">
    <source>
        <dbReference type="Proteomes" id="UP001550535"/>
    </source>
</evidence>
<feature type="repeat" description="WD" evidence="3">
    <location>
        <begin position="329"/>
        <end position="361"/>
    </location>
</feature>
<keyword evidence="4" id="KW-1133">Transmembrane helix</keyword>
<dbReference type="SMART" id="SM00320">
    <property type="entry name" value="WD40"/>
    <property type="match status" value="13"/>
</dbReference>
<proteinExistence type="predicted"/>
<dbReference type="InterPro" id="IPR036322">
    <property type="entry name" value="WD40_repeat_dom_sf"/>
</dbReference>
<dbReference type="InterPro" id="IPR011047">
    <property type="entry name" value="Quinoprotein_ADH-like_sf"/>
</dbReference>
<reference evidence="6 7" key="1">
    <citation type="submission" date="2024-06" db="EMBL/GenBank/DDBJ databases">
        <title>The Natural Products Discovery Center: Release of the First 8490 Sequenced Strains for Exploring Actinobacteria Biosynthetic Diversity.</title>
        <authorList>
            <person name="Kalkreuter E."/>
            <person name="Kautsar S.A."/>
            <person name="Yang D."/>
            <person name="Bader C.D."/>
            <person name="Teijaro C.N."/>
            <person name="Fluegel L."/>
            <person name="Davis C.M."/>
            <person name="Simpson J.R."/>
            <person name="Lauterbach L."/>
            <person name="Steele A.D."/>
            <person name="Gui C."/>
            <person name="Meng S."/>
            <person name="Li G."/>
            <person name="Viehrig K."/>
            <person name="Ye F."/>
            <person name="Su P."/>
            <person name="Kiefer A.F."/>
            <person name="Nichols A."/>
            <person name="Cepeda A.J."/>
            <person name="Yan W."/>
            <person name="Fan B."/>
            <person name="Jiang Y."/>
            <person name="Adhikari A."/>
            <person name="Zheng C.-J."/>
            <person name="Schuster L."/>
            <person name="Cowan T.M."/>
            <person name="Smanski M.J."/>
            <person name="Chevrette M.G."/>
            <person name="De Carvalho L.P.S."/>
            <person name="Shen B."/>
        </authorList>
    </citation>
    <scope>NUCLEOTIDE SEQUENCE [LARGE SCALE GENOMIC DNA]</scope>
    <source>
        <strain evidence="6 7">NPDC019434</strain>
    </source>
</reference>
<keyword evidence="4" id="KW-0472">Membrane</keyword>
<evidence type="ECO:0000256" key="1">
    <source>
        <dbReference type="ARBA" id="ARBA00022574"/>
    </source>
</evidence>
<evidence type="ECO:0000256" key="3">
    <source>
        <dbReference type="PROSITE-ProRule" id="PRU00221"/>
    </source>
</evidence>
<evidence type="ECO:0000259" key="5">
    <source>
        <dbReference type="PROSITE" id="PS50104"/>
    </source>
</evidence>
<name>A0ABV2X7T0_9NOCA</name>
<keyword evidence="2" id="KW-0677">Repeat</keyword>
<evidence type="ECO:0000256" key="4">
    <source>
        <dbReference type="SAM" id="Phobius"/>
    </source>
</evidence>
<feature type="repeat" description="WD" evidence="3">
    <location>
        <begin position="457"/>
        <end position="489"/>
    </location>
</feature>
<keyword evidence="4" id="KW-0812">Transmembrane</keyword>